<dbReference type="RefSeq" id="WP_080156226.1">
    <property type="nucleotide sequence ID" value="NZ_FUZI01000001.1"/>
</dbReference>
<dbReference type="OrthoDB" id="5824944at2"/>
<keyword evidence="1" id="KW-0812">Transmembrane</keyword>
<reference evidence="2 3" key="1">
    <citation type="submission" date="2017-02" db="EMBL/GenBank/DDBJ databases">
        <authorList>
            <person name="Peterson S.W."/>
        </authorList>
    </citation>
    <scope>NUCLEOTIDE SEQUENCE [LARGE SCALE GENOMIC DNA]</scope>
    <source>
        <strain evidence="3">type strain: NCCB 100098</strain>
    </source>
</reference>
<evidence type="ECO:0008006" key="4">
    <source>
        <dbReference type="Google" id="ProtNLM"/>
    </source>
</evidence>
<name>A0A1T5HX68_9GAMM</name>
<organism evidence="2 3">
    <name type="scientific">Photobacterium piscicola</name>
    <dbReference type="NCBI Taxonomy" id="1378299"/>
    <lineage>
        <taxon>Bacteria</taxon>
        <taxon>Pseudomonadati</taxon>
        <taxon>Pseudomonadota</taxon>
        <taxon>Gammaproteobacteria</taxon>
        <taxon>Vibrionales</taxon>
        <taxon>Vibrionaceae</taxon>
        <taxon>Photobacterium</taxon>
    </lineage>
</organism>
<protein>
    <recommendedName>
        <fullName evidence="4">Phage lysis regulatory protein, LysB family</fullName>
    </recommendedName>
</protein>
<keyword evidence="1" id="KW-1133">Transmembrane helix</keyword>
<evidence type="ECO:0000256" key="1">
    <source>
        <dbReference type="SAM" id="Phobius"/>
    </source>
</evidence>
<proteinExistence type="predicted"/>
<gene>
    <name evidence="2" type="ORF">CZ809_00922</name>
</gene>
<evidence type="ECO:0000313" key="3">
    <source>
        <dbReference type="Proteomes" id="UP000189966"/>
    </source>
</evidence>
<dbReference type="Proteomes" id="UP000189966">
    <property type="component" value="Unassembled WGS sequence"/>
</dbReference>
<dbReference type="EMBL" id="FUZI01000001">
    <property type="protein sequence ID" value="SKC31444.1"/>
    <property type="molecule type" value="Genomic_DNA"/>
</dbReference>
<keyword evidence="1" id="KW-0472">Membrane</keyword>
<sequence>MIVVWQWIKTFIGFGLTVSVVVFALALSQTKTELVTAKATANNAHLANQVNQAQIKALTQRNTQLDILLTQRREQQLHQEATLRETTTALRHALEKEACYQRPWPDDVIKRLQQSY</sequence>
<dbReference type="AlphaFoldDB" id="A0A1T5HX68"/>
<evidence type="ECO:0000313" key="2">
    <source>
        <dbReference type="EMBL" id="SKC31444.1"/>
    </source>
</evidence>
<feature type="transmembrane region" description="Helical" evidence="1">
    <location>
        <begin position="6"/>
        <end position="28"/>
    </location>
</feature>
<accession>A0A1T5HX68</accession>